<accession>A0A0E9T8P9</accession>
<feature type="signal peptide" evidence="1">
    <location>
        <begin position="1"/>
        <end position="17"/>
    </location>
</feature>
<organism evidence="2">
    <name type="scientific">Anguilla anguilla</name>
    <name type="common">European freshwater eel</name>
    <name type="synonym">Muraena anguilla</name>
    <dbReference type="NCBI Taxonomy" id="7936"/>
    <lineage>
        <taxon>Eukaryota</taxon>
        <taxon>Metazoa</taxon>
        <taxon>Chordata</taxon>
        <taxon>Craniata</taxon>
        <taxon>Vertebrata</taxon>
        <taxon>Euteleostomi</taxon>
        <taxon>Actinopterygii</taxon>
        <taxon>Neopterygii</taxon>
        <taxon>Teleostei</taxon>
        <taxon>Anguilliformes</taxon>
        <taxon>Anguillidae</taxon>
        <taxon>Anguilla</taxon>
    </lineage>
</organism>
<keyword evidence="1" id="KW-0732">Signal</keyword>
<protein>
    <submittedName>
        <fullName evidence="2">Uncharacterized protein</fullName>
    </submittedName>
</protein>
<evidence type="ECO:0000313" key="2">
    <source>
        <dbReference type="EMBL" id="JAH49772.1"/>
    </source>
</evidence>
<dbReference type="EMBL" id="GBXM01058805">
    <property type="protein sequence ID" value="JAH49772.1"/>
    <property type="molecule type" value="Transcribed_RNA"/>
</dbReference>
<reference evidence="2" key="1">
    <citation type="submission" date="2014-11" db="EMBL/GenBank/DDBJ databases">
        <authorList>
            <person name="Amaro Gonzalez C."/>
        </authorList>
    </citation>
    <scope>NUCLEOTIDE SEQUENCE</scope>
</reference>
<feature type="chain" id="PRO_5002433236" evidence="1">
    <location>
        <begin position="18"/>
        <end position="55"/>
    </location>
</feature>
<sequence length="55" mass="6300">MPKKFIVLFGLFGYLVAVFNCHVDNGLVCIQELVIIILSLSGDQQRSCDERQDQW</sequence>
<name>A0A0E9T8P9_ANGAN</name>
<dbReference type="AlphaFoldDB" id="A0A0E9T8P9"/>
<proteinExistence type="predicted"/>
<evidence type="ECO:0000256" key="1">
    <source>
        <dbReference type="SAM" id="SignalP"/>
    </source>
</evidence>
<reference evidence="2" key="2">
    <citation type="journal article" date="2015" name="Fish Shellfish Immunol.">
        <title>Early steps in the European eel (Anguilla anguilla)-Vibrio vulnificus interaction in the gills: Role of the RtxA13 toxin.</title>
        <authorList>
            <person name="Callol A."/>
            <person name="Pajuelo D."/>
            <person name="Ebbesson L."/>
            <person name="Teles M."/>
            <person name="MacKenzie S."/>
            <person name="Amaro C."/>
        </authorList>
    </citation>
    <scope>NUCLEOTIDE SEQUENCE</scope>
</reference>